<evidence type="ECO:0000313" key="2">
    <source>
        <dbReference type="Proteomes" id="UP001230207"/>
    </source>
</evidence>
<evidence type="ECO:0000313" key="1">
    <source>
        <dbReference type="EMBL" id="MDQ0320003.1"/>
    </source>
</evidence>
<dbReference type="EMBL" id="JAUSVF010000001">
    <property type="protein sequence ID" value="MDQ0320003.1"/>
    <property type="molecule type" value="Genomic_DNA"/>
</dbReference>
<protein>
    <submittedName>
        <fullName evidence="1">Uncharacterized protein</fullName>
    </submittedName>
</protein>
<reference evidence="1 2" key="1">
    <citation type="submission" date="2023-07" db="EMBL/GenBank/DDBJ databases">
        <title>Genomic Encyclopedia of Type Strains, Phase IV (KMG-IV): sequencing the most valuable type-strain genomes for metagenomic binning, comparative biology and taxonomic classification.</title>
        <authorList>
            <person name="Goeker M."/>
        </authorList>
    </citation>
    <scope>NUCLEOTIDE SEQUENCE [LARGE SCALE GENOMIC DNA]</scope>
    <source>
        <strain evidence="1 2">DSM 1112</strain>
    </source>
</reference>
<dbReference type="Proteomes" id="UP001230207">
    <property type="component" value="Unassembled WGS sequence"/>
</dbReference>
<dbReference type="RefSeq" id="WP_307229363.1">
    <property type="nucleotide sequence ID" value="NZ_JAUSVF010000001.1"/>
</dbReference>
<proteinExistence type="predicted"/>
<name>A0ABU0BPZ3_9HYPH</name>
<comment type="caution">
    <text evidence="1">The sequence shown here is derived from an EMBL/GenBank/DDBJ whole genome shotgun (WGS) entry which is preliminary data.</text>
</comment>
<accession>A0ABU0BPZ3</accession>
<sequence length="74" mass="8375">MTMVTRYRVEAECGLFLTENGEFSYEIDDAIEFRTEAAAIEESNLHPGTTVERFQRFSTFPDPVIALENARAVA</sequence>
<keyword evidence="2" id="KW-1185">Reference proteome</keyword>
<gene>
    <name evidence="1" type="ORF">QO002_002141</name>
</gene>
<organism evidence="1 2">
    <name type="scientific">Pararhizobium capsulatum DSM 1112</name>
    <dbReference type="NCBI Taxonomy" id="1121113"/>
    <lineage>
        <taxon>Bacteria</taxon>
        <taxon>Pseudomonadati</taxon>
        <taxon>Pseudomonadota</taxon>
        <taxon>Alphaproteobacteria</taxon>
        <taxon>Hyphomicrobiales</taxon>
        <taxon>Rhizobiaceae</taxon>
        <taxon>Rhizobium/Agrobacterium group</taxon>
        <taxon>Pararhizobium</taxon>
    </lineage>
</organism>